<reference evidence="1 2" key="1">
    <citation type="journal article" date="2022" name="ISME Commun">
        <title>Vulcanimicrobium alpinus gen. nov. sp. nov., the first cultivated representative of the candidate phylum 'Eremiobacterota', is a metabolically versatile aerobic anoxygenic phototroph.</title>
        <authorList>
            <person name="Yabe S."/>
            <person name="Muto K."/>
            <person name="Abe K."/>
            <person name="Yokota A."/>
            <person name="Staudigel H."/>
            <person name="Tebo B.M."/>
        </authorList>
    </citation>
    <scope>NUCLEOTIDE SEQUENCE [LARGE SCALE GENOMIC DNA]</scope>
    <source>
        <strain evidence="1 2">WC8-2</strain>
    </source>
</reference>
<evidence type="ECO:0000313" key="1">
    <source>
        <dbReference type="EMBL" id="BDE04841.1"/>
    </source>
</evidence>
<proteinExistence type="predicted"/>
<sequence>MTVTTASRAPHGKHGTTFAETVHLRDGTHLVAVGQVIAGNDRIAVADLLRSGVRALITSRALLPGAIATLERVVEHHARDHRDDALAAVVALIAIRPGDDHLDFVGAGQLHCAIVDSGFAERERLHGRGAALGAGVAAPHDGASIAHRVHRHDAILASTVAFDPALLGAANAETILERAGANDASVALIQVD</sequence>
<gene>
    <name evidence="1" type="ORF">WPS_01170</name>
</gene>
<dbReference type="EMBL" id="AP025523">
    <property type="protein sequence ID" value="BDE04841.1"/>
    <property type="molecule type" value="Genomic_DNA"/>
</dbReference>
<accession>A0AAN2C8A5</accession>
<keyword evidence="2" id="KW-1185">Reference proteome</keyword>
<name>A0AAN2C8A5_UNVUL</name>
<dbReference type="KEGG" id="vab:WPS_01170"/>
<protein>
    <submittedName>
        <fullName evidence="1">Uncharacterized protein</fullName>
    </submittedName>
</protein>
<dbReference type="Proteomes" id="UP001317532">
    <property type="component" value="Chromosome"/>
</dbReference>
<dbReference type="RefSeq" id="WP_317995930.1">
    <property type="nucleotide sequence ID" value="NZ_AP025523.1"/>
</dbReference>
<organism evidence="1 2">
    <name type="scientific">Vulcanimicrobium alpinum</name>
    <dbReference type="NCBI Taxonomy" id="3016050"/>
    <lineage>
        <taxon>Bacteria</taxon>
        <taxon>Bacillati</taxon>
        <taxon>Vulcanimicrobiota</taxon>
        <taxon>Vulcanimicrobiia</taxon>
        <taxon>Vulcanimicrobiales</taxon>
        <taxon>Vulcanimicrobiaceae</taxon>
        <taxon>Vulcanimicrobium</taxon>
    </lineage>
</organism>
<dbReference type="AlphaFoldDB" id="A0AAN2C8A5"/>
<evidence type="ECO:0000313" key="2">
    <source>
        <dbReference type="Proteomes" id="UP001317532"/>
    </source>
</evidence>